<evidence type="ECO:0000313" key="2">
    <source>
        <dbReference type="Proteomes" id="UP000541136"/>
    </source>
</evidence>
<reference evidence="1 2" key="1">
    <citation type="submission" date="2020-08" db="EMBL/GenBank/DDBJ databases">
        <title>Genomic Encyclopedia of Type Strains, Phase IV (KMG-IV): sequencing the most valuable type-strain genomes for metagenomic binning, comparative biology and taxonomic classification.</title>
        <authorList>
            <person name="Goeker M."/>
        </authorList>
    </citation>
    <scope>NUCLEOTIDE SEQUENCE [LARGE SCALE GENOMIC DNA]</scope>
    <source>
        <strain evidence="1 2">DSM 12141</strain>
    </source>
</reference>
<comment type="caution">
    <text evidence="1">The sequence shown here is derived from an EMBL/GenBank/DDBJ whole genome shotgun (WGS) entry which is preliminary data.</text>
</comment>
<dbReference type="Proteomes" id="UP000541136">
    <property type="component" value="Unassembled WGS sequence"/>
</dbReference>
<organism evidence="1 2">
    <name type="scientific">Castellaniella defragrans</name>
    <name type="common">Alcaligenes defragrans</name>
    <dbReference type="NCBI Taxonomy" id="75697"/>
    <lineage>
        <taxon>Bacteria</taxon>
        <taxon>Pseudomonadati</taxon>
        <taxon>Pseudomonadota</taxon>
        <taxon>Betaproteobacteria</taxon>
        <taxon>Burkholderiales</taxon>
        <taxon>Alcaligenaceae</taxon>
        <taxon>Castellaniella</taxon>
    </lineage>
</organism>
<gene>
    <name evidence="1" type="ORF">HNR28_002999</name>
</gene>
<name>A0A7W9WPK9_CASDE</name>
<dbReference type="EMBL" id="JACHIB010000018">
    <property type="protein sequence ID" value="MBB6084951.1"/>
    <property type="molecule type" value="Genomic_DNA"/>
</dbReference>
<evidence type="ECO:0000313" key="1">
    <source>
        <dbReference type="EMBL" id="MBB6084951.1"/>
    </source>
</evidence>
<dbReference type="RefSeq" id="WP_184143011.1">
    <property type="nucleotide sequence ID" value="NZ_JACHIB010000018.1"/>
</dbReference>
<dbReference type="AlphaFoldDB" id="A0A7W9WPK9"/>
<accession>A0A7W9WPK9</accession>
<proteinExistence type="predicted"/>
<protein>
    <submittedName>
        <fullName evidence="1">Type III secretion protein K</fullName>
    </submittedName>
</protein>
<sequence>MSPVLSNPALFGARLLEFNLLPSLTLHPSRHAAFGAPSRPVPAACAAAWHRHWSGAILRRLNLRDRPVADAARPELALALLPPDRLARLARHVGAARCAPRLRRIVAGGEVRELAAALGAEVLDFARRAEAGPWSRPADQDDGPAAPLAGRVDRIGRAALRAVFRAAGPELGLRAELRLAAEPDGDAPDDCPAPLELALAVLERIEPTWHSSFPATR</sequence>